<dbReference type="SUPFAM" id="SSF53244">
    <property type="entry name" value="MurD-like peptide ligases, peptide-binding domain"/>
    <property type="match status" value="1"/>
</dbReference>
<comment type="subcellular location">
    <subcellularLocation>
        <location evidence="2">Cytoplasm</location>
    </subcellularLocation>
</comment>
<sequence length="436" mass="49324">MNKLLFLAKKLIPERIFVFFQPAYHWLLAMLAAIIYRFPSRKIKVIAVTGTKGKSSVCELVNAILEEAGYQTALASTIRFKIGERTARNFFKMTMPGRFFVQKFLRQAVKENCDWVILEITSEGARQFRHKFIDLDSLIFTNLAPEHIESHGSYEKYRDAKLSIARSLEKSPKLNKTIIANIDDKEGAKFLVVNVQNKVPYQLEDAKLYGLKSDGLEMMFDGEKITSRLRGIFNINNILAAANFGKVLGISTLAIKRAIEKVEEIKGRAQIIKTDKFEVVVDYAHTPDSLRAIYQAFPNKKKICVLGNTGGGRDKWKRPAMGKIADEFCDEIILTNEDPYDEDPRAILADMEKGFSRHKPEIIMDRREAIREALRFANGTLNPPVGGSGARNQNDAVVLITGKGTDPFIMSPRGSKIPWDDEEVAREELEKYARIA</sequence>
<dbReference type="Gene3D" id="3.40.1190.10">
    <property type="entry name" value="Mur-like, catalytic domain"/>
    <property type="match status" value="1"/>
</dbReference>
<evidence type="ECO:0000313" key="7">
    <source>
        <dbReference type="Proteomes" id="UP000176355"/>
    </source>
</evidence>
<evidence type="ECO:0000259" key="4">
    <source>
        <dbReference type="Pfam" id="PF02875"/>
    </source>
</evidence>
<evidence type="ECO:0000256" key="1">
    <source>
        <dbReference type="ARBA" id="ARBA00005898"/>
    </source>
</evidence>
<dbReference type="InterPro" id="IPR004101">
    <property type="entry name" value="Mur_ligase_C"/>
</dbReference>
<feature type="domain" description="Mur ligase C-terminal" evidence="4">
    <location>
        <begin position="267"/>
        <end position="378"/>
    </location>
</feature>
<dbReference type="PANTHER" id="PTHR23135">
    <property type="entry name" value="MUR LIGASE FAMILY MEMBER"/>
    <property type="match status" value="1"/>
</dbReference>
<keyword evidence="2" id="KW-0131">Cell cycle</keyword>
<dbReference type="SUPFAM" id="SSF53623">
    <property type="entry name" value="MurD-like peptide ligases, catalytic domain"/>
    <property type="match status" value="1"/>
</dbReference>
<reference evidence="6 7" key="1">
    <citation type="journal article" date="2016" name="Nat. Commun.">
        <title>Thousands of microbial genomes shed light on interconnected biogeochemical processes in an aquifer system.</title>
        <authorList>
            <person name="Anantharaman K."/>
            <person name="Brown C.T."/>
            <person name="Hug L.A."/>
            <person name="Sharon I."/>
            <person name="Castelle C.J."/>
            <person name="Probst A.J."/>
            <person name="Thomas B.C."/>
            <person name="Singh A."/>
            <person name="Wilkins M.J."/>
            <person name="Karaoz U."/>
            <person name="Brodie E.L."/>
            <person name="Williams K.H."/>
            <person name="Hubbard S.S."/>
            <person name="Banfield J.F."/>
        </authorList>
    </citation>
    <scope>NUCLEOTIDE SEQUENCE [LARGE SCALE GENOMIC DNA]</scope>
</reference>
<protein>
    <recommendedName>
        <fullName evidence="8">UDP-N-acetylmuramoyl-L-alanyl-D-glutamate--2, 6-diaminopimelate ligase</fullName>
    </recommendedName>
</protein>
<evidence type="ECO:0000259" key="5">
    <source>
        <dbReference type="Pfam" id="PF08245"/>
    </source>
</evidence>
<dbReference type="Pfam" id="PF02875">
    <property type="entry name" value="Mur_ligase_C"/>
    <property type="match status" value="1"/>
</dbReference>
<dbReference type="InterPro" id="IPR036615">
    <property type="entry name" value="Mur_ligase_C_dom_sf"/>
</dbReference>
<comment type="pathway">
    <text evidence="2">Cell wall biogenesis; peptidoglycan biosynthesis.</text>
</comment>
<gene>
    <name evidence="6" type="ORF">A3G03_00560</name>
</gene>
<dbReference type="EMBL" id="MHSL01000011">
    <property type="protein sequence ID" value="OHA44035.1"/>
    <property type="molecule type" value="Genomic_DNA"/>
</dbReference>
<evidence type="ECO:0000256" key="2">
    <source>
        <dbReference type="RuleBase" id="RU004135"/>
    </source>
</evidence>
<dbReference type="GO" id="GO:0008360">
    <property type="term" value="P:regulation of cell shape"/>
    <property type="evidence" value="ECO:0007669"/>
    <property type="project" value="UniProtKB-KW"/>
</dbReference>
<dbReference type="GO" id="GO:0005524">
    <property type="term" value="F:ATP binding"/>
    <property type="evidence" value="ECO:0007669"/>
    <property type="project" value="InterPro"/>
</dbReference>
<dbReference type="GO" id="GO:0051301">
    <property type="term" value="P:cell division"/>
    <property type="evidence" value="ECO:0007669"/>
    <property type="project" value="UniProtKB-KW"/>
</dbReference>
<dbReference type="GO" id="GO:0071555">
    <property type="term" value="P:cell wall organization"/>
    <property type="evidence" value="ECO:0007669"/>
    <property type="project" value="UniProtKB-KW"/>
</dbReference>
<dbReference type="PANTHER" id="PTHR23135:SF4">
    <property type="entry name" value="UDP-N-ACETYLMURAMOYL-L-ALANYL-D-GLUTAMATE--2,6-DIAMINOPIMELATE LIGASE MURE HOMOLOG, CHLOROPLASTIC"/>
    <property type="match status" value="1"/>
</dbReference>
<dbReference type="NCBIfam" id="TIGR01085">
    <property type="entry name" value="murE"/>
    <property type="match status" value="1"/>
</dbReference>
<dbReference type="InterPro" id="IPR013221">
    <property type="entry name" value="Mur_ligase_cen"/>
</dbReference>
<accession>A0A1G2P6R6</accession>
<proteinExistence type="inferred from homology"/>
<keyword evidence="2" id="KW-0961">Cell wall biogenesis/degradation</keyword>
<feature type="transmembrane region" description="Helical" evidence="3">
    <location>
        <begin position="16"/>
        <end position="36"/>
    </location>
</feature>
<dbReference type="GO" id="GO:0016881">
    <property type="term" value="F:acid-amino acid ligase activity"/>
    <property type="evidence" value="ECO:0007669"/>
    <property type="project" value="InterPro"/>
</dbReference>
<dbReference type="GO" id="GO:0005737">
    <property type="term" value="C:cytoplasm"/>
    <property type="evidence" value="ECO:0007669"/>
    <property type="project" value="UniProtKB-SubCell"/>
</dbReference>
<feature type="domain" description="Mur ligase central" evidence="5">
    <location>
        <begin position="48"/>
        <end position="242"/>
    </location>
</feature>
<dbReference type="GO" id="GO:0009252">
    <property type="term" value="P:peptidoglycan biosynthetic process"/>
    <property type="evidence" value="ECO:0007669"/>
    <property type="project" value="UniProtKB-UniPathway"/>
</dbReference>
<dbReference type="STRING" id="1802333.A3G03_00560"/>
<dbReference type="InterPro" id="IPR036565">
    <property type="entry name" value="Mur-like_cat_sf"/>
</dbReference>
<comment type="caution">
    <text evidence="6">The sequence shown here is derived from an EMBL/GenBank/DDBJ whole genome shotgun (WGS) entry which is preliminary data.</text>
</comment>
<evidence type="ECO:0000256" key="3">
    <source>
        <dbReference type="SAM" id="Phobius"/>
    </source>
</evidence>
<dbReference type="Gene3D" id="3.90.190.20">
    <property type="entry name" value="Mur ligase, C-terminal domain"/>
    <property type="match status" value="1"/>
</dbReference>
<name>A0A1G2P6R6_9BACT</name>
<comment type="similarity">
    <text evidence="1">Belongs to the MurCDEF family. MurE subfamily.</text>
</comment>
<dbReference type="Pfam" id="PF08245">
    <property type="entry name" value="Mur_ligase_M"/>
    <property type="match status" value="1"/>
</dbReference>
<keyword evidence="2" id="KW-0133">Cell shape</keyword>
<dbReference type="Proteomes" id="UP000176355">
    <property type="component" value="Unassembled WGS sequence"/>
</dbReference>
<keyword evidence="3" id="KW-0812">Transmembrane</keyword>
<keyword evidence="2" id="KW-0132">Cell division</keyword>
<dbReference type="UniPathway" id="UPA00219"/>
<dbReference type="InterPro" id="IPR005761">
    <property type="entry name" value="UDP-N-AcMur-Glu-dNH2Pim_ligase"/>
</dbReference>
<organism evidence="6 7">
    <name type="scientific">Candidatus Taylorbacteria bacterium RIFCSPLOWO2_12_FULL_44_15c</name>
    <dbReference type="NCBI Taxonomy" id="1802333"/>
    <lineage>
        <taxon>Bacteria</taxon>
        <taxon>Candidatus Tayloriibacteriota</taxon>
    </lineage>
</organism>
<dbReference type="AlphaFoldDB" id="A0A1G2P6R6"/>
<keyword evidence="3" id="KW-1133">Transmembrane helix</keyword>
<keyword evidence="3" id="KW-0472">Membrane</keyword>
<evidence type="ECO:0000313" key="6">
    <source>
        <dbReference type="EMBL" id="OHA44035.1"/>
    </source>
</evidence>
<keyword evidence="2" id="KW-0573">Peptidoglycan synthesis</keyword>
<evidence type="ECO:0008006" key="8">
    <source>
        <dbReference type="Google" id="ProtNLM"/>
    </source>
</evidence>